<dbReference type="InterPro" id="IPR036163">
    <property type="entry name" value="HMA_dom_sf"/>
</dbReference>
<dbReference type="eggNOG" id="COG2217">
    <property type="taxonomic scope" value="Bacteria"/>
</dbReference>
<dbReference type="CDD" id="cd02094">
    <property type="entry name" value="P-type_ATPase_Cu-like"/>
    <property type="match status" value="1"/>
</dbReference>
<feature type="domain" description="HMA" evidence="13">
    <location>
        <begin position="22"/>
        <end position="88"/>
    </location>
</feature>
<dbReference type="CDD" id="cd00371">
    <property type="entry name" value="HMA"/>
    <property type="match status" value="1"/>
</dbReference>
<dbReference type="PATRIC" id="fig|1476583.3.peg.3679"/>
<comment type="subcellular location">
    <subcellularLocation>
        <location evidence="1">Cell membrane</location>
        <topology evidence="1">Multi-pass membrane protein</topology>
    </subcellularLocation>
</comment>
<dbReference type="GO" id="GO:0005507">
    <property type="term" value="F:copper ion binding"/>
    <property type="evidence" value="ECO:0007669"/>
    <property type="project" value="TreeGrafter"/>
</dbReference>
<evidence type="ECO:0000313" key="15">
    <source>
        <dbReference type="Proteomes" id="UP000020492"/>
    </source>
</evidence>
<evidence type="ECO:0000256" key="10">
    <source>
        <dbReference type="ARBA" id="ARBA00023136"/>
    </source>
</evidence>
<evidence type="ECO:0000256" key="2">
    <source>
        <dbReference type="ARBA" id="ARBA00006024"/>
    </source>
</evidence>
<name>A0A016QKC2_9DEIO</name>
<dbReference type="SUPFAM" id="SSF81653">
    <property type="entry name" value="Calcium ATPase, transduction domain A"/>
    <property type="match status" value="1"/>
</dbReference>
<reference evidence="14 15" key="1">
    <citation type="submission" date="2014-03" db="EMBL/GenBank/DDBJ databases">
        <title>Draft genome sequence of Deinococcus phoenicis 1P10ME.</title>
        <authorList>
            <person name="Stepanov V.G."/>
            <person name="Vaishampayan P."/>
            <person name="Venkateswaran K."/>
            <person name="Fox G.E."/>
        </authorList>
    </citation>
    <scope>NUCLEOTIDE SEQUENCE [LARGE SCALE GENOMIC DNA]</scope>
    <source>
        <strain evidence="14 15">1P10ME</strain>
    </source>
</reference>
<dbReference type="Proteomes" id="UP000020492">
    <property type="component" value="Unassembled WGS sequence"/>
</dbReference>
<feature type="transmembrane region" description="Helical" evidence="11">
    <location>
        <begin position="791"/>
        <end position="815"/>
    </location>
</feature>
<dbReference type="NCBIfam" id="TIGR01525">
    <property type="entry name" value="ATPase-IB_hvy"/>
    <property type="match status" value="1"/>
</dbReference>
<evidence type="ECO:0000256" key="11">
    <source>
        <dbReference type="RuleBase" id="RU362081"/>
    </source>
</evidence>
<dbReference type="InterPro" id="IPR059000">
    <property type="entry name" value="ATPase_P-type_domA"/>
</dbReference>
<dbReference type="InterPro" id="IPR001757">
    <property type="entry name" value="P_typ_ATPase"/>
</dbReference>
<dbReference type="PANTHER" id="PTHR43520:SF8">
    <property type="entry name" value="P-TYPE CU(+) TRANSPORTER"/>
    <property type="match status" value="1"/>
</dbReference>
<evidence type="ECO:0000256" key="12">
    <source>
        <dbReference type="SAM" id="MobiDB-lite"/>
    </source>
</evidence>
<dbReference type="Gene3D" id="3.40.50.1000">
    <property type="entry name" value="HAD superfamily/HAD-like"/>
    <property type="match status" value="1"/>
</dbReference>
<sequence>MTRNMPGGHSHPTHQHSGAAQAVVEVAFENSHDASEYADVEANLRRVPGVTGVHLDRTRGVAHVGYDPRVTTLADLERHLHAAGYQCDCTARAASQVQPGHPQVGRHEPAHLPGEPPGATGNSSSTGQVAGGHPAAHMDHAAMGHMSPGAARADEARAAQAAGLSGQPGEMHAHMDHAGHGEMGHDEHAGHGAAMVNDMLRRFVVSLILTVPVVLYSPLGETFGFTAPPPFGLSMAWLGLILATPVVWWGGWPFISAAWRALKRGEANMMTLIATGILVSWLFSVYATLFLGGREVFFEAAAMLTTLSLLGHWLEMRSRFATGRAVEALLKLAPATARVVRNGQEVEVPLEQVVVGDVLVVRPGDRIPVDGEVVSGSSYVDESMITGEPIPVAKNPGARVTGGTVNQNGAFTFRATAVGSDTALSRIVQMVQNAQASKAPAQRLADLTGKYLVFVALGSGLIAFLAWYFLGGESVVFALTAAVSAIVIACPDALALATPTAITVGVGKGAREGVLFKNAAALEATAGVNTVVFDKTGTLTEGKPALTDLVPAPGVSELDLLQLAAGADQPSQHPLAEAIVTGARHRGLEVRPPEAFDSVPGHGVVATVGSRRVLLGNRKLMAREGVDLGALPEAAERLSADGKTAMYAAADGGALGVIAVADTVRETARQAVRALHDAGVQTVMLTGDNRRTAEAVARELGMDTVIAEVLPEDKAAKIKALQAEGRNVAMVGDGVNDAPALAQADVGVAIGAGTDVAVETADVILVKNNPADVAGSINLARRVRGKIKQNLFWAAIYNVLAIPFAAGVLYPAYGILLRPEWAALLMSASTVIVTVNALLLNRVHFERPAPQARASVAPV</sequence>
<feature type="transmembrane region" description="Helical" evidence="11">
    <location>
        <begin position="203"/>
        <end position="219"/>
    </location>
</feature>
<feature type="transmembrane region" description="Helical" evidence="11">
    <location>
        <begin position="476"/>
        <end position="498"/>
    </location>
</feature>
<dbReference type="Pfam" id="PF00122">
    <property type="entry name" value="E1-E2_ATPase"/>
    <property type="match status" value="1"/>
</dbReference>
<dbReference type="STRING" id="1476583.DEIPH_ctg139orf0168"/>
<dbReference type="RefSeq" id="WP_235183296.1">
    <property type="nucleotide sequence ID" value="NZ_JHAC01000093.1"/>
</dbReference>
<evidence type="ECO:0000256" key="9">
    <source>
        <dbReference type="ARBA" id="ARBA00022989"/>
    </source>
</evidence>
<dbReference type="SFLD" id="SFLDS00003">
    <property type="entry name" value="Haloacid_Dehalogenase"/>
    <property type="match status" value="1"/>
</dbReference>
<dbReference type="InterPro" id="IPR023214">
    <property type="entry name" value="HAD_sf"/>
</dbReference>
<protein>
    <submittedName>
        <fullName evidence="14">Heavy metal translocating P-type ATPase</fullName>
    </submittedName>
</protein>
<dbReference type="GO" id="GO:0005886">
    <property type="term" value="C:plasma membrane"/>
    <property type="evidence" value="ECO:0007669"/>
    <property type="project" value="UniProtKB-SubCell"/>
</dbReference>
<evidence type="ECO:0000256" key="7">
    <source>
        <dbReference type="ARBA" id="ARBA00022840"/>
    </source>
</evidence>
<accession>A0A016QKC2</accession>
<feature type="transmembrane region" description="Helical" evidence="11">
    <location>
        <begin position="231"/>
        <end position="255"/>
    </location>
</feature>
<dbReference type="InterPro" id="IPR006121">
    <property type="entry name" value="HMA_dom"/>
</dbReference>
<feature type="region of interest" description="Disordered" evidence="12">
    <location>
        <begin position="98"/>
        <end position="174"/>
    </location>
</feature>
<evidence type="ECO:0000256" key="5">
    <source>
        <dbReference type="ARBA" id="ARBA00022723"/>
    </source>
</evidence>
<dbReference type="EMBL" id="JHAC01000093">
    <property type="protein sequence ID" value="EYB66436.1"/>
    <property type="molecule type" value="Genomic_DNA"/>
</dbReference>
<dbReference type="GO" id="GO:0016887">
    <property type="term" value="F:ATP hydrolysis activity"/>
    <property type="evidence" value="ECO:0007669"/>
    <property type="project" value="InterPro"/>
</dbReference>
<proteinExistence type="inferred from homology"/>
<keyword evidence="8" id="KW-1278">Translocase</keyword>
<dbReference type="NCBIfam" id="TIGR01511">
    <property type="entry name" value="ATPase-IB1_Cu"/>
    <property type="match status" value="1"/>
</dbReference>
<dbReference type="SFLD" id="SFLDG00002">
    <property type="entry name" value="C1.7:_P-type_atpase_like"/>
    <property type="match status" value="1"/>
</dbReference>
<comment type="similarity">
    <text evidence="2 11">Belongs to the cation transport ATPase (P-type) (TC 3.A.3) family. Type IB subfamily.</text>
</comment>
<dbReference type="FunFam" id="2.70.150.10:FF:000020">
    <property type="entry name" value="Copper-exporting P-type ATPase A"/>
    <property type="match status" value="1"/>
</dbReference>
<feature type="transmembrane region" description="Helical" evidence="11">
    <location>
        <begin position="451"/>
        <end position="470"/>
    </location>
</feature>
<dbReference type="PROSITE" id="PS00154">
    <property type="entry name" value="ATPASE_E1_E2"/>
    <property type="match status" value="1"/>
</dbReference>
<gene>
    <name evidence="14" type="ORF">DEIPH_ctg139orf0168</name>
</gene>
<evidence type="ECO:0000256" key="4">
    <source>
        <dbReference type="ARBA" id="ARBA00022692"/>
    </source>
</evidence>
<feature type="transmembrane region" description="Helical" evidence="11">
    <location>
        <begin position="296"/>
        <end position="314"/>
    </location>
</feature>
<dbReference type="Gene3D" id="3.30.70.100">
    <property type="match status" value="1"/>
</dbReference>
<comment type="caution">
    <text evidence="14">The sequence shown here is derived from an EMBL/GenBank/DDBJ whole genome shotgun (WGS) entry which is preliminary data.</text>
</comment>
<evidence type="ECO:0000313" key="14">
    <source>
        <dbReference type="EMBL" id="EYB66436.1"/>
    </source>
</evidence>
<dbReference type="SUPFAM" id="SSF56784">
    <property type="entry name" value="HAD-like"/>
    <property type="match status" value="1"/>
</dbReference>
<dbReference type="InterPro" id="IPR018303">
    <property type="entry name" value="ATPase_P-typ_P_site"/>
</dbReference>
<evidence type="ECO:0000256" key="3">
    <source>
        <dbReference type="ARBA" id="ARBA00022475"/>
    </source>
</evidence>
<dbReference type="InterPro" id="IPR036412">
    <property type="entry name" value="HAD-like_sf"/>
</dbReference>
<keyword evidence="5 11" id="KW-0479">Metal-binding</keyword>
<dbReference type="PRINTS" id="PR00943">
    <property type="entry name" value="CUATPASE"/>
</dbReference>
<evidence type="ECO:0000256" key="6">
    <source>
        <dbReference type="ARBA" id="ARBA00022741"/>
    </source>
</evidence>
<keyword evidence="9 11" id="KW-1133">Transmembrane helix</keyword>
<dbReference type="PROSITE" id="PS50846">
    <property type="entry name" value="HMA_2"/>
    <property type="match status" value="1"/>
</dbReference>
<feature type="transmembrane region" description="Helical" evidence="11">
    <location>
        <begin position="821"/>
        <end position="840"/>
    </location>
</feature>
<dbReference type="InterPro" id="IPR008250">
    <property type="entry name" value="ATPase_P-typ_transduc_dom_A_sf"/>
</dbReference>
<keyword evidence="6 11" id="KW-0547">Nucleotide-binding</keyword>
<evidence type="ECO:0000256" key="8">
    <source>
        <dbReference type="ARBA" id="ARBA00022967"/>
    </source>
</evidence>
<evidence type="ECO:0000256" key="1">
    <source>
        <dbReference type="ARBA" id="ARBA00004651"/>
    </source>
</evidence>
<keyword evidence="10 11" id="KW-0472">Membrane</keyword>
<dbReference type="Pfam" id="PF00702">
    <property type="entry name" value="Hydrolase"/>
    <property type="match status" value="1"/>
</dbReference>
<dbReference type="SFLD" id="SFLDF00027">
    <property type="entry name" value="p-type_atpase"/>
    <property type="match status" value="1"/>
</dbReference>
<evidence type="ECO:0000259" key="13">
    <source>
        <dbReference type="PROSITE" id="PS50846"/>
    </source>
</evidence>
<dbReference type="SUPFAM" id="SSF81665">
    <property type="entry name" value="Calcium ATPase, transmembrane domain M"/>
    <property type="match status" value="1"/>
</dbReference>
<dbReference type="InterPro" id="IPR023298">
    <property type="entry name" value="ATPase_P-typ_TM_dom_sf"/>
</dbReference>
<keyword evidence="4 11" id="KW-0812">Transmembrane</keyword>
<dbReference type="GO" id="GO:0055070">
    <property type="term" value="P:copper ion homeostasis"/>
    <property type="evidence" value="ECO:0007669"/>
    <property type="project" value="TreeGrafter"/>
</dbReference>
<feature type="transmembrane region" description="Helical" evidence="11">
    <location>
        <begin position="267"/>
        <end position="290"/>
    </location>
</feature>
<dbReference type="NCBIfam" id="TIGR01494">
    <property type="entry name" value="ATPase_P-type"/>
    <property type="match status" value="1"/>
</dbReference>
<dbReference type="GO" id="GO:0043682">
    <property type="term" value="F:P-type divalent copper transporter activity"/>
    <property type="evidence" value="ECO:0007669"/>
    <property type="project" value="TreeGrafter"/>
</dbReference>
<dbReference type="InterPro" id="IPR044492">
    <property type="entry name" value="P_typ_ATPase_HD_dom"/>
</dbReference>
<dbReference type="Gene3D" id="2.70.150.10">
    <property type="entry name" value="Calcium-transporting ATPase, cytoplasmic transduction domain A"/>
    <property type="match status" value="1"/>
</dbReference>
<keyword evidence="15" id="KW-1185">Reference proteome</keyword>
<dbReference type="InterPro" id="IPR023299">
    <property type="entry name" value="ATPase_P-typ_cyto_dom_N"/>
</dbReference>
<organism evidence="14 15">
    <name type="scientific">Deinococcus phoenicis</name>
    <dbReference type="NCBI Taxonomy" id="1476583"/>
    <lineage>
        <taxon>Bacteria</taxon>
        <taxon>Thermotogati</taxon>
        <taxon>Deinococcota</taxon>
        <taxon>Deinococci</taxon>
        <taxon>Deinococcales</taxon>
        <taxon>Deinococcaceae</taxon>
        <taxon>Deinococcus</taxon>
    </lineage>
</organism>
<dbReference type="InterPro" id="IPR027256">
    <property type="entry name" value="P-typ_ATPase_IB"/>
</dbReference>
<keyword evidence="3 11" id="KW-1003">Cell membrane</keyword>
<dbReference type="PRINTS" id="PR00119">
    <property type="entry name" value="CATATPASE"/>
</dbReference>
<dbReference type="SUPFAM" id="SSF55008">
    <property type="entry name" value="HMA, heavy metal-associated domain"/>
    <property type="match status" value="1"/>
</dbReference>
<dbReference type="Gene3D" id="3.40.1110.10">
    <property type="entry name" value="Calcium-transporting ATPase, cytoplasmic domain N"/>
    <property type="match status" value="1"/>
</dbReference>
<dbReference type="GO" id="GO:0005524">
    <property type="term" value="F:ATP binding"/>
    <property type="evidence" value="ECO:0007669"/>
    <property type="project" value="UniProtKB-UniRule"/>
</dbReference>
<dbReference type="AlphaFoldDB" id="A0A016QKC2"/>
<dbReference type="PANTHER" id="PTHR43520">
    <property type="entry name" value="ATP7, ISOFORM B"/>
    <property type="match status" value="1"/>
</dbReference>
<keyword evidence="7 11" id="KW-0067">ATP-binding</keyword>